<evidence type="ECO:0000313" key="6">
    <source>
        <dbReference type="EMBL" id="SEQ84728.1"/>
    </source>
</evidence>
<dbReference type="OrthoDB" id="5818519at2"/>
<dbReference type="PROSITE" id="PS01124">
    <property type="entry name" value="HTH_ARAC_FAMILY_2"/>
    <property type="match status" value="1"/>
</dbReference>
<keyword evidence="7" id="KW-1185">Reference proteome</keyword>
<dbReference type="STRING" id="489703.SAMN04488038_111110"/>
<dbReference type="InterPro" id="IPR032687">
    <property type="entry name" value="AraC-type_N"/>
</dbReference>
<keyword evidence="2 6" id="KW-0238">DNA-binding</keyword>
<evidence type="ECO:0000256" key="3">
    <source>
        <dbReference type="ARBA" id="ARBA00023163"/>
    </source>
</evidence>
<evidence type="ECO:0000256" key="2">
    <source>
        <dbReference type="ARBA" id="ARBA00023125"/>
    </source>
</evidence>
<dbReference type="InterPro" id="IPR018060">
    <property type="entry name" value="HTH_AraC"/>
</dbReference>
<dbReference type="InterPro" id="IPR020449">
    <property type="entry name" value="Tscrpt_reg_AraC-type_HTH"/>
</dbReference>
<dbReference type="InterPro" id="IPR009057">
    <property type="entry name" value="Homeodomain-like_sf"/>
</dbReference>
<evidence type="ECO:0000256" key="4">
    <source>
        <dbReference type="SAM" id="MobiDB-lite"/>
    </source>
</evidence>
<proteinExistence type="predicted"/>
<feature type="region of interest" description="Disordered" evidence="4">
    <location>
        <begin position="337"/>
        <end position="360"/>
    </location>
</feature>
<protein>
    <submittedName>
        <fullName evidence="6">AraC-type DNA-binding protein</fullName>
    </submittedName>
</protein>
<feature type="compositionally biased region" description="Basic and acidic residues" evidence="4">
    <location>
        <begin position="351"/>
        <end position="360"/>
    </location>
</feature>
<dbReference type="PANTHER" id="PTHR47894:SF1">
    <property type="entry name" value="HTH-TYPE TRANSCRIPTIONAL REGULATOR VQSM"/>
    <property type="match status" value="1"/>
</dbReference>
<keyword evidence="3" id="KW-0804">Transcription</keyword>
<dbReference type="GO" id="GO:0005829">
    <property type="term" value="C:cytosol"/>
    <property type="evidence" value="ECO:0007669"/>
    <property type="project" value="TreeGrafter"/>
</dbReference>
<dbReference type="Pfam" id="PF12625">
    <property type="entry name" value="Arabinose_bd"/>
    <property type="match status" value="1"/>
</dbReference>
<dbReference type="RefSeq" id="WP_093287624.1">
    <property type="nucleotide sequence ID" value="NZ_FOFS01000011.1"/>
</dbReference>
<dbReference type="SUPFAM" id="SSF46689">
    <property type="entry name" value="Homeodomain-like"/>
    <property type="match status" value="1"/>
</dbReference>
<accession>A0A1H9JD67</accession>
<dbReference type="GO" id="GO:0000976">
    <property type="term" value="F:transcription cis-regulatory region binding"/>
    <property type="evidence" value="ECO:0007669"/>
    <property type="project" value="TreeGrafter"/>
</dbReference>
<evidence type="ECO:0000259" key="5">
    <source>
        <dbReference type="PROSITE" id="PS01124"/>
    </source>
</evidence>
<dbReference type="EMBL" id="FOFS01000011">
    <property type="protein sequence ID" value="SEQ84728.1"/>
    <property type="molecule type" value="Genomic_DNA"/>
</dbReference>
<dbReference type="Pfam" id="PF12833">
    <property type="entry name" value="HTH_18"/>
    <property type="match status" value="1"/>
</dbReference>
<dbReference type="PRINTS" id="PR00032">
    <property type="entry name" value="HTHARAC"/>
</dbReference>
<dbReference type="Proteomes" id="UP000199233">
    <property type="component" value="Unassembled WGS sequence"/>
</dbReference>
<keyword evidence="1" id="KW-0805">Transcription regulation</keyword>
<evidence type="ECO:0000313" key="7">
    <source>
        <dbReference type="Proteomes" id="UP000199233"/>
    </source>
</evidence>
<gene>
    <name evidence="6" type="ORF">SAMN04488038_111110</name>
</gene>
<reference evidence="6 7" key="1">
    <citation type="submission" date="2016-10" db="EMBL/GenBank/DDBJ databases">
        <authorList>
            <person name="de Groot N.N."/>
        </authorList>
    </citation>
    <scope>NUCLEOTIDE SEQUENCE [LARGE SCALE GENOMIC DNA]</scope>
    <source>
        <strain evidence="6 7">DSM 25927</strain>
    </source>
</reference>
<sequence>MPMQDLLVPARYYRRLDEILLRHGVEFRDLLQQMSLPADALDAPDCSLRLSQVERLIALAERLSGRSDLGFDLGSLLTLSTHSFVGFGMLASPTAYEALRFVSRYFALVMPSFRLSIVSKPRGEELRFTPAIAMSHQCLSFHMEAIAMAALRDISDLVGRPLPTRLLFSMNAPKHVERYDKLRDVTAFFGVSSEPGITLQFSSELRDFKLPMQDKNALKVAEQRCQEKLHQTRSARGYSDWVSMTLREVGNGGPSLVEMARLLNLSPRTLNRYLQREGSNYRALAAQAQYEIACERLGTSLLSVTEIAYSLGYTDLSNFTRAFRQFAGCSPSDFRKASQLNKSEAAAGKPAPERTRRSPR</sequence>
<dbReference type="AlphaFoldDB" id="A0A1H9JD67"/>
<organism evidence="6 7">
    <name type="scientific">Solimonas aquatica</name>
    <dbReference type="NCBI Taxonomy" id="489703"/>
    <lineage>
        <taxon>Bacteria</taxon>
        <taxon>Pseudomonadati</taxon>
        <taxon>Pseudomonadota</taxon>
        <taxon>Gammaproteobacteria</taxon>
        <taxon>Nevskiales</taxon>
        <taxon>Nevskiaceae</taxon>
        <taxon>Solimonas</taxon>
    </lineage>
</organism>
<dbReference type="Gene3D" id="1.10.10.60">
    <property type="entry name" value="Homeodomain-like"/>
    <property type="match status" value="1"/>
</dbReference>
<evidence type="ECO:0000256" key="1">
    <source>
        <dbReference type="ARBA" id="ARBA00023015"/>
    </source>
</evidence>
<name>A0A1H9JD67_9GAMM</name>
<dbReference type="GO" id="GO:0003700">
    <property type="term" value="F:DNA-binding transcription factor activity"/>
    <property type="evidence" value="ECO:0007669"/>
    <property type="project" value="InterPro"/>
</dbReference>
<feature type="domain" description="HTH araC/xylS-type" evidence="5">
    <location>
        <begin position="236"/>
        <end position="337"/>
    </location>
</feature>
<dbReference type="PANTHER" id="PTHR47894">
    <property type="entry name" value="HTH-TYPE TRANSCRIPTIONAL REGULATOR GADX"/>
    <property type="match status" value="1"/>
</dbReference>
<dbReference type="SMART" id="SM00342">
    <property type="entry name" value="HTH_ARAC"/>
    <property type="match status" value="1"/>
</dbReference>